<dbReference type="EMBL" id="JARRAG010000002">
    <property type="protein sequence ID" value="MDG3006667.1"/>
    <property type="molecule type" value="Genomic_DNA"/>
</dbReference>
<evidence type="ECO:0000313" key="3">
    <source>
        <dbReference type="Proteomes" id="UP001216907"/>
    </source>
</evidence>
<dbReference type="Proteomes" id="UP001216907">
    <property type="component" value="Unassembled WGS sequence"/>
</dbReference>
<feature type="transmembrane region" description="Helical" evidence="1">
    <location>
        <begin position="342"/>
        <end position="361"/>
    </location>
</feature>
<dbReference type="InterPro" id="IPR036291">
    <property type="entry name" value="NAD(P)-bd_dom_sf"/>
</dbReference>
<gene>
    <name evidence="2" type="ORF">PZE19_23105</name>
</gene>
<keyword evidence="3" id="KW-1185">Reference proteome</keyword>
<dbReference type="SUPFAM" id="SSF51735">
    <property type="entry name" value="NAD(P)-binding Rossmann-fold domains"/>
    <property type="match status" value="1"/>
</dbReference>
<organism evidence="2 3">
    <name type="scientific">Paludisphaera mucosa</name>
    <dbReference type="NCBI Taxonomy" id="3030827"/>
    <lineage>
        <taxon>Bacteria</taxon>
        <taxon>Pseudomonadati</taxon>
        <taxon>Planctomycetota</taxon>
        <taxon>Planctomycetia</taxon>
        <taxon>Isosphaerales</taxon>
        <taxon>Isosphaeraceae</taxon>
        <taxon>Paludisphaera</taxon>
    </lineage>
</organism>
<dbReference type="SUPFAM" id="SSF55347">
    <property type="entry name" value="Glyceraldehyde-3-phosphate dehydrogenase-like, C-terminal domain"/>
    <property type="match status" value="1"/>
</dbReference>
<accession>A0ABT6FGG8</accession>
<protein>
    <submittedName>
        <fullName evidence="2">Uncharacterized protein</fullName>
    </submittedName>
</protein>
<proteinExistence type="predicted"/>
<sequence>MRPGRAEGGRRRMRIAIIGDGEAERAWADWARRQADLSLAAVVADGESALALPGLDAVIVGGPAPGRGEALQRLAAAGLAIVALHPPGPDAEPYERASVTGSTIVPDLPLRLHPGVDRLRTAIADGSLGDFRVIRHVIPTVTGQDLVRTTFASSVDALRTLLGEFESLTAAGDPEGPAPVHELVVRLRDEGGRPAEMRVSSELDDLGRLTVVGADGSLALEYDPQFQGPARLVRRIGAGPPEVVETFEGWDPRAAIFEALRSDAATARPTLLDGLRAMELGEAVRQSLIRGRTIGVHPRPTGAEAGFKSRMTAVGCLLLIGVVALFATAAAGRALGFESAVYLTYLIPPALIGFLALQLLGRGVGTGPIER</sequence>
<dbReference type="RefSeq" id="WP_277862960.1">
    <property type="nucleotide sequence ID" value="NZ_JARRAG010000002.1"/>
</dbReference>
<evidence type="ECO:0000256" key="1">
    <source>
        <dbReference type="SAM" id="Phobius"/>
    </source>
</evidence>
<evidence type="ECO:0000313" key="2">
    <source>
        <dbReference type="EMBL" id="MDG3006667.1"/>
    </source>
</evidence>
<feature type="transmembrane region" description="Helical" evidence="1">
    <location>
        <begin position="316"/>
        <end position="336"/>
    </location>
</feature>
<comment type="caution">
    <text evidence="2">The sequence shown here is derived from an EMBL/GenBank/DDBJ whole genome shotgun (WGS) entry which is preliminary data.</text>
</comment>
<reference evidence="2 3" key="1">
    <citation type="submission" date="2023-03" db="EMBL/GenBank/DDBJ databases">
        <title>Paludisphaera mucosa sp. nov. a novel planctomycete from northern fen.</title>
        <authorList>
            <person name="Ivanova A."/>
        </authorList>
    </citation>
    <scope>NUCLEOTIDE SEQUENCE [LARGE SCALE GENOMIC DNA]</scope>
    <source>
        <strain evidence="2 3">Pla2</strain>
    </source>
</reference>
<keyword evidence="1" id="KW-0472">Membrane</keyword>
<name>A0ABT6FGG8_9BACT</name>
<keyword evidence="1" id="KW-0812">Transmembrane</keyword>
<keyword evidence="1" id="KW-1133">Transmembrane helix</keyword>
<dbReference type="Gene3D" id="3.30.360.10">
    <property type="entry name" value="Dihydrodipicolinate Reductase, domain 2"/>
    <property type="match status" value="1"/>
</dbReference>